<evidence type="ECO:0000313" key="3">
    <source>
        <dbReference type="Proteomes" id="UP000008698"/>
    </source>
</evidence>
<sequence length="202" mass="22575">MNDSGRIQPRYARGMEPEMVLPSLAQQFPFTPQLAHASLYGLPPPRHVHGGTTHEFVHKTSSEGLVTYSGHPGALDAPVEQRDHDDSAPEDEANTTEPKRKSNNSSVPRASRERRAARVGDLEERLRHVKDVHEKDEAGRQERVHNLELELQAYKSKCEVLENLLERERKDRVDAERNLGKARDGGKSIGCRSSPTGGPVKH</sequence>
<keyword evidence="3" id="KW-1185">Reference proteome</keyword>
<dbReference type="EMBL" id="DS985220">
    <property type="protein sequence ID" value="EEY20275.1"/>
    <property type="molecule type" value="Genomic_DNA"/>
</dbReference>
<dbReference type="RefSeq" id="XP_003003942.1">
    <property type="nucleotide sequence ID" value="XM_003003896.1"/>
</dbReference>
<dbReference type="AlphaFoldDB" id="C9SNB0"/>
<dbReference type="STRING" id="526221.C9SNB0"/>
<reference evidence="3" key="1">
    <citation type="journal article" date="2011" name="PLoS Pathog.">
        <title>Comparative genomics yields insights into niche adaptation of plant vascular wilt pathogens.</title>
        <authorList>
            <person name="Klosterman S.J."/>
            <person name="Subbarao K.V."/>
            <person name="Kang S."/>
            <person name="Veronese P."/>
            <person name="Gold S.E."/>
            <person name="Thomma B.P.H.J."/>
            <person name="Chen Z."/>
            <person name="Henrissat B."/>
            <person name="Lee Y.-H."/>
            <person name="Park J."/>
            <person name="Garcia-Pedrajas M.D."/>
            <person name="Barbara D.J."/>
            <person name="Anchieta A."/>
            <person name="de Jonge R."/>
            <person name="Santhanam P."/>
            <person name="Maruthachalam K."/>
            <person name="Atallah Z."/>
            <person name="Amyotte S.G."/>
            <person name="Paz Z."/>
            <person name="Inderbitzin P."/>
            <person name="Hayes R.J."/>
            <person name="Heiman D.I."/>
            <person name="Young S."/>
            <person name="Zeng Q."/>
            <person name="Engels R."/>
            <person name="Galagan J."/>
            <person name="Cuomo C.A."/>
            <person name="Dobinson K.F."/>
            <person name="Ma L.-J."/>
        </authorList>
    </citation>
    <scope>NUCLEOTIDE SEQUENCE [LARGE SCALE GENOMIC DNA]</scope>
    <source>
        <strain evidence="3">VaMs.102 / ATCC MYA-4576 / FGSC 10136</strain>
    </source>
</reference>
<feature type="region of interest" description="Disordered" evidence="1">
    <location>
        <begin position="64"/>
        <end position="122"/>
    </location>
</feature>
<evidence type="ECO:0000313" key="2">
    <source>
        <dbReference type="EMBL" id="EEY20275.1"/>
    </source>
</evidence>
<dbReference type="GeneID" id="9535536"/>
<feature type="compositionally biased region" description="Basic and acidic residues" evidence="1">
    <location>
        <begin position="110"/>
        <end position="122"/>
    </location>
</feature>
<feature type="region of interest" description="Disordered" evidence="1">
    <location>
        <begin position="175"/>
        <end position="202"/>
    </location>
</feature>
<protein>
    <submittedName>
        <fullName evidence="2">Predicted protein</fullName>
    </submittedName>
</protein>
<gene>
    <name evidence="2" type="ORF">VDBG_06385</name>
</gene>
<dbReference type="HOGENOM" id="CLU_1355576_0_0_1"/>
<organism evidence="3">
    <name type="scientific">Verticillium alfalfae (strain VaMs.102 / ATCC MYA-4576 / FGSC 10136)</name>
    <name type="common">Verticillium wilt of alfalfa</name>
    <name type="synonym">Verticillium albo-atrum</name>
    <dbReference type="NCBI Taxonomy" id="526221"/>
    <lineage>
        <taxon>Eukaryota</taxon>
        <taxon>Fungi</taxon>
        <taxon>Dikarya</taxon>
        <taxon>Ascomycota</taxon>
        <taxon>Pezizomycotina</taxon>
        <taxon>Sordariomycetes</taxon>
        <taxon>Hypocreomycetidae</taxon>
        <taxon>Glomerellales</taxon>
        <taxon>Plectosphaerellaceae</taxon>
        <taxon>Verticillium</taxon>
    </lineage>
</organism>
<dbReference type="OrthoDB" id="10317376at2759"/>
<accession>C9SNB0</accession>
<feature type="compositionally biased region" description="Basic and acidic residues" evidence="1">
    <location>
        <begin position="175"/>
        <end position="186"/>
    </location>
</feature>
<proteinExistence type="predicted"/>
<evidence type="ECO:0000256" key="1">
    <source>
        <dbReference type="SAM" id="MobiDB-lite"/>
    </source>
</evidence>
<dbReference type="KEGG" id="val:VDBG_06385"/>
<dbReference type="eggNOG" id="ENOG502R6IV">
    <property type="taxonomic scope" value="Eukaryota"/>
</dbReference>
<dbReference type="OMA" id="TSHEFVH"/>
<name>C9SNB0_VERA1</name>
<dbReference type="Proteomes" id="UP000008698">
    <property type="component" value="Unassembled WGS sequence"/>
</dbReference>